<evidence type="ECO:0000256" key="2">
    <source>
        <dbReference type="ARBA" id="ARBA00022475"/>
    </source>
</evidence>
<dbReference type="Pfam" id="PF00795">
    <property type="entry name" value="CN_hydrolase"/>
    <property type="match status" value="1"/>
</dbReference>
<evidence type="ECO:0000256" key="1">
    <source>
        <dbReference type="ARBA" id="ARBA00004651"/>
    </source>
</evidence>
<evidence type="ECO:0000256" key="4">
    <source>
        <dbReference type="ARBA" id="ARBA00022692"/>
    </source>
</evidence>
<evidence type="ECO:0000313" key="11">
    <source>
        <dbReference type="Proteomes" id="UP000317990"/>
    </source>
</evidence>
<dbReference type="GO" id="GO:0042158">
    <property type="term" value="P:lipoprotein biosynthetic process"/>
    <property type="evidence" value="ECO:0007669"/>
    <property type="project" value="UniProtKB-UniRule"/>
</dbReference>
<keyword evidence="2 8" id="KW-1003">Cell membrane</keyword>
<feature type="transmembrane region" description="Helical" evidence="8">
    <location>
        <begin position="106"/>
        <end position="130"/>
    </location>
</feature>
<comment type="pathway">
    <text evidence="8">Protein modification; lipoprotein biosynthesis (N-acyl transfer).</text>
</comment>
<evidence type="ECO:0000256" key="3">
    <source>
        <dbReference type="ARBA" id="ARBA00022679"/>
    </source>
</evidence>
<dbReference type="InterPro" id="IPR036526">
    <property type="entry name" value="C-N_Hydrolase_sf"/>
</dbReference>
<name>A0A524RLG8_9CHRO</name>
<keyword evidence="4 8" id="KW-0812">Transmembrane</keyword>
<dbReference type="GO" id="GO:0005886">
    <property type="term" value="C:plasma membrane"/>
    <property type="evidence" value="ECO:0007669"/>
    <property type="project" value="UniProtKB-SubCell"/>
</dbReference>
<gene>
    <name evidence="8" type="primary">lnt</name>
    <name evidence="10" type="ORF">ERJ67_09165</name>
</gene>
<keyword evidence="5 8" id="KW-1133">Transmembrane helix</keyword>
<dbReference type="Gene3D" id="3.60.110.10">
    <property type="entry name" value="Carbon-nitrogen hydrolase"/>
    <property type="match status" value="1"/>
</dbReference>
<organism evidence="10 11">
    <name type="scientific">Aphanocapsa feldmannii 277cV</name>
    <dbReference type="NCBI Taxonomy" id="2507553"/>
    <lineage>
        <taxon>Bacteria</taxon>
        <taxon>Bacillati</taxon>
        <taxon>Cyanobacteriota</taxon>
        <taxon>Cyanophyceae</taxon>
        <taxon>Oscillatoriophycideae</taxon>
        <taxon>Chroococcales</taxon>
        <taxon>Microcystaceae</taxon>
        <taxon>Aphanocapsa</taxon>
    </lineage>
</organism>
<dbReference type="InterPro" id="IPR003010">
    <property type="entry name" value="C-N_Hydrolase"/>
</dbReference>
<keyword evidence="3 8" id="KW-0808">Transferase</keyword>
<dbReference type="SUPFAM" id="SSF56317">
    <property type="entry name" value="Carbon-nitrogen hydrolase"/>
    <property type="match status" value="1"/>
</dbReference>
<keyword evidence="6 8" id="KW-0472">Membrane</keyword>
<evidence type="ECO:0000256" key="5">
    <source>
        <dbReference type="ARBA" id="ARBA00022989"/>
    </source>
</evidence>
<feature type="transmembrane region" description="Helical" evidence="8">
    <location>
        <begin position="40"/>
        <end position="60"/>
    </location>
</feature>
<evidence type="ECO:0000313" key="10">
    <source>
        <dbReference type="EMBL" id="TGG90882.1"/>
    </source>
</evidence>
<dbReference type="InterPro" id="IPR004563">
    <property type="entry name" value="Apolipo_AcylTrfase"/>
</dbReference>
<feature type="domain" description="CN hydrolase" evidence="9">
    <location>
        <begin position="175"/>
        <end position="406"/>
    </location>
</feature>
<keyword evidence="10" id="KW-0449">Lipoprotein</keyword>
<proteinExistence type="inferred from homology"/>
<comment type="catalytic activity">
    <reaction evidence="8">
        <text>N-terminal S-1,2-diacyl-sn-glyceryl-L-cysteinyl-[lipoprotein] + a glycerophospholipid = N-acyl-S-1,2-diacyl-sn-glyceryl-L-cysteinyl-[lipoprotein] + a 2-acyl-sn-glycero-3-phospholipid + H(+)</text>
        <dbReference type="Rhea" id="RHEA:48228"/>
        <dbReference type="Rhea" id="RHEA-COMP:14681"/>
        <dbReference type="Rhea" id="RHEA-COMP:14684"/>
        <dbReference type="ChEBI" id="CHEBI:15378"/>
        <dbReference type="ChEBI" id="CHEBI:136912"/>
        <dbReference type="ChEBI" id="CHEBI:140656"/>
        <dbReference type="ChEBI" id="CHEBI:140657"/>
        <dbReference type="ChEBI" id="CHEBI:140660"/>
        <dbReference type="EC" id="2.3.1.269"/>
    </reaction>
</comment>
<dbReference type="UniPathway" id="UPA00666"/>
<reference evidence="10 11" key="1">
    <citation type="journal article" date="2019" name="mSystems">
        <title>Life at home and on the roam: Genomic adaptions reflect the dual lifestyle of an intracellular, facultative symbiont.</title>
        <authorList>
            <person name="Burgsdorf I."/>
        </authorList>
    </citation>
    <scope>NUCLEOTIDE SEQUENCE [LARGE SCALE GENOMIC DNA]</scope>
    <source>
        <strain evidence="10">277cV</strain>
    </source>
</reference>
<dbReference type="HAMAP" id="MF_01148">
    <property type="entry name" value="Lnt"/>
    <property type="match status" value="1"/>
</dbReference>
<evidence type="ECO:0000259" key="9">
    <source>
        <dbReference type="PROSITE" id="PS50263"/>
    </source>
</evidence>
<dbReference type="EMBL" id="SRMO01000084">
    <property type="protein sequence ID" value="TGG90882.1"/>
    <property type="molecule type" value="Genomic_DNA"/>
</dbReference>
<comment type="caution">
    <text evidence="10">The sequence shown here is derived from an EMBL/GenBank/DDBJ whole genome shotgun (WGS) entry which is preliminary data.</text>
</comment>
<dbReference type="AlphaFoldDB" id="A0A524RLG8"/>
<dbReference type="EC" id="2.3.1.269" evidence="8"/>
<comment type="subcellular location">
    <subcellularLocation>
        <location evidence="1 8">Cell membrane</location>
        <topology evidence="1 8">Multi-pass membrane protein</topology>
    </subcellularLocation>
</comment>
<dbReference type="PROSITE" id="PS50263">
    <property type="entry name" value="CN_HYDROLASE"/>
    <property type="match status" value="1"/>
</dbReference>
<evidence type="ECO:0000256" key="6">
    <source>
        <dbReference type="ARBA" id="ARBA00023136"/>
    </source>
</evidence>
<comment type="caution">
    <text evidence="8">Lacks conserved residue(s) required for the propagation of feature annotation.</text>
</comment>
<protein>
    <recommendedName>
        <fullName evidence="8">Apolipoprotein N-acyltransferase</fullName>
        <shortName evidence="8">ALP N-acyltransferase</shortName>
        <ecNumber evidence="8">2.3.1.269</ecNumber>
    </recommendedName>
</protein>
<evidence type="ECO:0000256" key="7">
    <source>
        <dbReference type="ARBA" id="ARBA00023315"/>
    </source>
</evidence>
<keyword evidence="7 8" id="KW-0012">Acyltransferase</keyword>
<dbReference type="PANTHER" id="PTHR38686">
    <property type="entry name" value="APOLIPOPROTEIN N-ACYLTRANSFERASE"/>
    <property type="match status" value="1"/>
</dbReference>
<comment type="function">
    <text evidence="8">Catalyzes the phospholipid dependent N-acylation of the N-terminal cysteine of apolipoprotein, the last step in lipoprotein maturation.</text>
</comment>
<evidence type="ECO:0000256" key="8">
    <source>
        <dbReference type="HAMAP-Rule" id="MF_01148"/>
    </source>
</evidence>
<feature type="transmembrane region" description="Helical" evidence="8">
    <location>
        <begin position="142"/>
        <end position="162"/>
    </location>
</feature>
<dbReference type="PANTHER" id="PTHR38686:SF1">
    <property type="entry name" value="APOLIPOPROTEIN N-ACYLTRANSFERASE"/>
    <property type="match status" value="1"/>
</dbReference>
<feature type="transmembrane region" description="Helical" evidence="8">
    <location>
        <begin position="67"/>
        <end position="86"/>
    </location>
</feature>
<dbReference type="GO" id="GO:0016410">
    <property type="term" value="F:N-acyltransferase activity"/>
    <property type="evidence" value="ECO:0007669"/>
    <property type="project" value="UniProtKB-UniRule"/>
</dbReference>
<accession>A0A524RLG8</accession>
<dbReference type="Proteomes" id="UP000317990">
    <property type="component" value="Unassembled WGS sequence"/>
</dbReference>
<dbReference type="CDD" id="cd07571">
    <property type="entry name" value="ALP_N-acyl_transferase"/>
    <property type="match status" value="1"/>
</dbReference>
<comment type="similarity">
    <text evidence="8">Belongs to the CN hydrolase family. Apolipoprotein N-acyltransferase subfamily.</text>
</comment>
<sequence length="441" mass="46635">MLSAGWGLLAVLCGHRWLLGLHPLDWVGVPAPLSLPLTVVIWLVCGCCGAGAVTLWLWLARRLPGQGLAWALCLSFSWGCGEVLLARGPLFWIGLGSVALPHDRALAGWGSLGGAGLLSALQLLISWGISRLWGAAAQQRRRILALLIPAILTLHLGGWFLLPAPASATLPLGVVQPAIPTRQKFSPEAQLLLQRRLAAAAVLVAVQDARWMVAPEGALPLDTQPDPLAITLISGGFRRVDEELRSSLLVFAAGASTPSAWLDKHRLVLLGEWLPWQGWFSQLGLSAVGGVDAGTPSRLLLAASDGSSPALAVAICYEASQGHALAAAVRRGGQLLLTVANLDPYPLGLQAQMLTLGQQRAIETGRWWLGVGNTGPTALVDSRGLVRAALPPLEPGTAVWSAALPSRLTPYDRVGDGGLWLVTGLLWLLLLGRHGWRSAQP</sequence>